<dbReference type="EMBL" id="CCAZ020000001">
    <property type="protein sequence ID" value="CEG09181.1"/>
    <property type="molecule type" value="Genomic_DNA"/>
</dbReference>
<dbReference type="STRING" id="1035.BN961_02604"/>
<gene>
    <name evidence="5" type="primary">rfaG</name>
    <name evidence="5" type="ORF">BN961_02604</name>
</gene>
<keyword evidence="2" id="KW-0808">Transferase</keyword>
<evidence type="ECO:0000313" key="6">
    <source>
        <dbReference type="Proteomes" id="UP000035762"/>
    </source>
</evidence>
<dbReference type="Gene3D" id="3.40.50.2000">
    <property type="entry name" value="Glycogen Phosphorylase B"/>
    <property type="match status" value="2"/>
</dbReference>
<dbReference type="InterPro" id="IPR028098">
    <property type="entry name" value="Glyco_trans_4-like_N"/>
</dbReference>
<reference evidence="5 6" key="1">
    <citation type="journal article" date="2014" name="Genome Announc.">
        <title>Genome Sequence of Afipia felis Strain 76713, Isolated in Hospital Water Using an Amoeba Co-Culture Procedure.</title>
        <authorList>
            <person name="Benamar S."/>
            <person name="La Scola B."/>
            <person name="Croce O."/>
        </authorList>
    </citation>
    <scope>NUCLEOTIDE SEQUENCE [LARGE SCALE GENOMIC DNA]</scope>
    <source>
        <strain evidence="5 6">76713</strain>
    </source>
</reference>
<sequence>MKIALITYSADPARGGAEGYTLELAEALIGRGNDVSVLHYTPLGNNRSTGPNYIQIGKPRRTKAAQYLEFIDAVDEHIAHGQFDIVHAMLPVRRCDIYQPHAGLAIEAINGNNKRRQGLSRFLARIGNQLNSKRQLYARIERDLLALPSPPTIICLSEAMKAKVASAIEPGRIRLPVIYNAVDLDRYDKNRDPAAGAILREKFGITPDQTVALFIAQDFERKGLAVSLKAMAEVRHPALRLIVVGNDKPEPYQRLADTLGISGNVIFAGGVRDPYPFYAAADVVLFPSLFDPFGLVPAESVAMGVPPIVSRQCGVSELLTHNHDALVIENPEQVSELISAINTILQPDVRQRLASNCIQTRQTFSYEKHLDSISQQYDARINTP</sequence>
<proteinExistence type="predicted"/>
<evidence type="ECO:0000256" key="1">
    <source>
        <dbReference type="ARBA" id="ARBA00022676"/>
    </source>
</evidence>
<evidence type="ECO:0000256" key="2">
    <source>
        <dbReference type="ARBA" id="ARBA00022679"/>
    </source>
</evidence>
<dbReference type="RefSeq" id="WP_009340019.1">
    <property type="nucleotide sequence ID" value="NZ_CCAZ020000001.1"/>
</dbReference>
<dbReference type="CDD" id="cd03801">
    <property type="entry name" value="GT4_PimA-like"/>
    <property type="match status" value="1"/>
</dbReference>
<dbReference type="OrthoDB" id="9816424at2"/>
<dbReference type="PANTHER" id="PTHR12526:SF510">
    <property type="entry name" value="D-INOSITOL 3-PHOSPHATE GLYCOSYLTRANSFERASE"/>
    <property type="match status" value="1"/>
</dbReference>
<organism evidence="5 6">
    <name type="scientific">Afipia felis</name>
    <name type="common">Cat scratch disease bacillus</name>
    <dbReference type="NCBI Taxonomy" id="1035"/>
    <lineage>
        <taxon>Bacteria</taxon>
        <taxon>Pseudomonadati</taxon>
        <taxon>Pseudomonadota</taxon>
        <taxon>Alphaproteobacteria</taxon>
        <taxon>Hyphomicrobiales</taxon>
        <taxon>Nitrobacteraceae</taxon>
        <taxon>Afipia</taxon>
    </lineage>
</organism>
<protein>
    <submittedName>
        <fullName evidence="5">Lipopolysaccharide core biosynthesis protein RfaG</fullName>
    </submittedName>
</protein>
<feature type="domain" description="Glycosyl transferase family 1" evidence="3">
    <location>
        <begin position="199"/>
        <end position="354"/>
    </location>
</feature>
<accession>A0A090MP83</accession>
<evidence type="ECO:0000259" key="3">
    <source>
        <dbReference type="Pfam" id="PF00534"/>
    </source>
</evidence>
<evidence type="ECO:0000259" key="4">
    <source>
        <dbReference type="Pfam" id="PF13439"/>
    </source>
</evidence>
<dbReference type="GO" id="GO:0016757">
    <property type="term" value="F:glycosyltransferase activity"/>
    <property type="evidence" value="ECO:0007669"/>
    <property type="project" value="UniProtKB-KW"/>
</dbReference>
<dbReference type="Pfam" id="PF13439">
    <property type="entry name" value="Glyco_transf_4"/>
    <property type="match status" value="1"/>
</dbReference>
<dbReference type="SUPFAM" id="SSF53756">
    <property type="entry name" value="UDP-Glycosyltransferase/glycogen phosphorylase"/>
    <property type="match status" value="1"/>
</dbReference>
<evidence type="ECO:0000313" key="5">
    <source>
        <dbReference type="EMBL" id="CEG09181.1"/>
    </source>
</evidence>
<feature type="domain" description="Glycosyltransferase subfamily 4-like N-terminal" evidence="4">
    <location>
        <begin position="15"/>
        <end position="186"/>
    </location>
</feature>
<comment type="caution">
    <text evidence="5">The sequence shown here is derived from an EMBL/GenBank/DDBJ whole genome shotgun (WGS) entry which is preliminary data.</text>
</comment>
<dbReference type="Proteomes" id="UP000035762">
    <property type="component" value="Unassembled WGS sequence"/>
</dbReference>
<dbReference type="PANTHER" id="PTHR12526">
    <property type="entry name" value="GLYCOSYLTRANSFERASE"/>
    <property type="match status" value="1"/>
</dbReference>
<dbReference type="InterPro" id="IPR001296">
    <property type="entry name" value="Glyco_trans_1"/>
</dbReference>
<keyword evidence="6" id="KW-1185">Reference proteome</keyword>
<name>A0A090MP83_AFIFE</name>
<keyword evidence="1" id="KW-0328">Glycosyltransferase</keyword>
<dbReference type="AlphaFoldDB" id="A0A090MP83"/>
<dbReference type="Pfam" id="PF00534">
    <property type="entry name" value="Glycos_transf_1"/>
    <property type="match status" value="1"/>
</dbReference>